<dbReference type="AlphaFoldDB" id="A0A0Q3K9X3"/>
<accession>A0A0Q3K9X3</accession>
<organism evidence="1 2">
    <name type="scientific">Chryseobacterium aquaticum</name>
    <dbReference type="NCBI Taxonomy" id="452084"/>
    <lineage>
        <taxon>Bacteria</taxon>
        <taxon>Pseudomonadati</taxon>
        <taxon>Bacteroidota</taxon>
        <taxon>Flavobacteriia</taxon>
        <taxon>Flavobacteriales</taxon>
        <taxon>Weeksellaceae</taxon>
        <taxon>Chryseobacterium group</taxon>
        <taxon>Chryseobacterium</taxon>
    </lineage>
</organism>
<dbReference type="SUPFAM" id="SSF143456">
    <property type="entry name" value="VC0467-like"/>
    <property type="match status" value="1"/>
</dbReference>
<keyword evidence="2" id="KW-1185">Reference proteome</keyword>
<dbReference type="Gene3D" id="3.40.1740.10">
    <property type="entry name" value="VC0467-like"/>
    <property type="match status" value="1"/>
</dbReference>
<comment type="caution">
    <text evidence="1">The sequence shown here is derived from an EMBL/GenBank/DDBJ whole genome shotgun (WGS) entry which is preliminary data.</text>
</comment>
<evidence type="ECO:0000313" key="2">
    <source>
        <dbReference type="Proteomes" id="UP000051682"/>
    </source>
</evidence>
<evidence type="ECO:0000313" key="1">
    <source>
        <dbReference type="EMBL" id="KQK26499.1"/>
    </source>
</evidence>
<sequence>MNYSYKGKILISTPDISGDIFSRSVVLIIEHDENGAFGLILNKKNSKMSNRFKNFFDFKIEVYDGGPVENEKVFLIVKGKKISESYTEINNEFYVTEDIESVINSVLNKEISIDDVKIFSGYSGWGALQLDGEINRKLWTVVDVYNLDYTLPNDQTLWKSIMQNLGGEYLLWANAPEDISLN</sequence>
<reference evidence="1 2" key="1">
    <citation type="submission" date="2015-10" db="EMBL/GenBank/DDBJ databases">
        <title>Chryseobacterium aquaticum genome.</title>
        <authorList>
            <person name="Newman J.D."/>
            <person name="Ferguson M.B."/>
            <person name="Miller J.R."/>
        </authorList>
    </citation>
    <scope>NUCLEOTIDE SEQUENCE [LARGE SCALE GENOMIC DNA]</scope>
    <source>
        <strain evidence="1 2">KCTC 12483</strain>
    </source>
</reference>
<proteinExistence type="predicted"/>
<name>A0A0Q3K9X3_9FLAO</name>
<dbReference type="InterPro" id="IPR003774">
    <property type="entry name" value="AlgH-like"/>
</dbReference>
<dbReference type="Pfam" id="PF02622">
    <property type="entry name" value="DUF179"/>
    <property type="match status" value="1"/>
</dbReference>
<dbReference type="PANTHER" id="PTHR31984">
    <property type="entry name" value="TRANSPORTER, PUTATIVE (DUF179)-RELATED"/>
    <property type="match status" value="1"/>
</dbReference>
<dbReference type="PANTHER" id="PTHR31984:SF17">
    <property type="entry name" value="TRANSCRIPTIONAL REGULATOR"/>
    <property type="match status" value="1"/>
</dbReference>
<dbReference type="Proteomes" id="UP000051682">
    <property type="component" value="Unassembled WGS sequence"/>
</dbReference>
<protein>
    <submittedName>
        <fullName evidence="1">Transcriptional regulator</fullName>
    </submittedName>
</protein>
<dbReference type="OrthoDB" id="9807486at2"/>
<dbReference type="STRING" id="452084.AR438_04415"/>
<gene>
    <name evidence="1" type="ORF">AR438_04415</name>
</gene>
<dbReference type="RefSeq" id="WP_056012380.1">
    <property type="nucleotide sequence ID" value="NZ_LLYZ01000003.1"/>
</dbReference>
<dbReference type="EMBL" id="LLYZ01000003">
    <property type="protein sequence ID" value="KQK26499.1"/>
    <property type="molecule type" value="Genomic_DNA"/>
</dbReference>